<name>A0A0R3MLK8_9BRAD</name>
<evidence type="ECO:0000313" key="2">
    <source>
        <dbReference type="Proteomes" id="UP000051660"/>
    </source>
</evidence>
<organism evidence="1 2">
    <name type="scientific">Bradyrhizobium lablabi</name>
    <dbReference type="NCBI Taxonomy" id="722472"/>
    <lineage>
        <taxon>Bacteria</taxon>
        <taxon>Pseudomonadati</taxon>
        <taxon>Pseudomonadota</taxon>
        <taxon>Alphaproteobacteria</taxon>
        <taxon>Hyphomicrobiales</taxon>
        <taxon>Nitrobacteraceae</taxon>
        <taxon>Bradyrhizobium</taxon>
    </lineage>
</organism>
<reference evidence="1 2" key="1">
    <citation type="submission" date="2014-03" db="EMBL/GenBank/DDBJ databases">
        <title>Bradyrhizobium valentinum sp. nov., isolated from effective nodules of Lupinus mariae-josephae, a lupine endemic of basic-lime soils in Eastern Spain.</title>
        <authorList>
            <person name="Duran D."/>
            <person name="Rey L."/>
            <person name="Navarro A."/>
            <person name="Busquets A."/>
            <person name="Imperial J."/>
            <person name="Ruiz-Argueso T."/>
        </authorList>
    </citation>
    <scope>NUCLEOTIDE SEQUENCE [LARGE SCALE GENOMIC DNA]</scope>
    <source>
        <strain evidence="1 2">CCBAU 23086</strain>
    </source>
</reference>
<gene>
    <name evidence="1" type="ORF">CQ14_21975</name>
</gene>
<protein>
    <submittedName>
        <fullName evidence="1">Uncharacterized protein</fullName>
    </submittedName>
</protein>
<evidence type="ECO:0000313" key="1">
    <source>
        <dbReference type="EMBL" id="KRR21138.1"/>
    </source>
</evidence>
<dbReference type="AlphaFoldDB" id="A0A0R3MLK8"/>
<accession>A0A0R3MLK8</accession>
<proteinExistence type="predicted"/>
<sequence length="64" mass="7348">MVRRIRKRKFKMQTIEQTNLEPRMLTDAELDQISGGGIFSRIGHFLKSLFGGPGDLRRSTDRPS</sequence>
<comment type="caution">
    <text evidence="1">The sequence shown here is derived from an EMBL/GenBank/DDBJ whole genome shotgun (WGS) entry which is preliminary data.</text>
</comment>
<dbReference type="EMBL" id="LLYB01000082">
    <property type="protein sequence ID" value="KRR21138.1"/>
    <property type="molecule type" value="Genomic_DNA"/>
</dbReference>
<dbReference type="Proteomes" id="UP000051660">
    <property type="component" value="Unassembled WGS sequence"/>
</dbReference>